<reference evidence="3" key="1">
    <citation type="journal article" date="2014" name="Nat. Commun.">
        <title>Genome sequence of mungbean and insights into evolution within Vigna species.</title>
        <authorList>
            <person name="Kang Y.J."/>
            <person name="Kim S.K."/>
            <person name="Kim M.Y."/>
            <person name="Lestari P."/>
            <person name="Kim K.H."/>
            <person name="Ha B.K."/>
            <person name="Jun T.H."/>
            <person name="Hwang W.J."/>
            <person name="Lee T."/>
            <person name="Lee J."/>
            <person name="Shim S."/>
            <person name="Yoon M.Y."/>
            <person name="Jang Y.E."/>
            <person name="Han K.S."/>
            <person name="Taeprayoon P."/>
            <person name="Yoon N."/>
            <person name="Somta P."/>
            <person name="Tanya P."/>
            <person name="Kim K.S."/>
            <person name="Gwag J.G."/>
            <person name="Moon J.K."/>
            <person name="Lee Y.H."/>
            <person name="Park B.S."/>
            <person name="Bombarely A."/>
            <person name="Doyle J.J."/>
            <person name="Jackson S.A."/>
            <person name="Schafleitner R."/>
            <person name="Srinives P."/>
            <person name="Varshney R.K."/>
            <person name="Lee S.H."/>
        </authorList>
    </citation>
    <scope>NUCLEOTIDE SEQUENCE [LARGE SCALE GENOMIC DNA]</scope>
    <source>
        <strain evidence="3">cv. VC1973A</strain>
    </source>
</reference>
<protein>
    <submittedName>
        <fullName evidence="4">Uncharacterized protein LOC106766163</fullName>
    </submittedName>
</protein>
<name>A0A1S3UK40_VIGRR</name>
<proteinExistence type="predicted"/>
<feature type="domain" description="Retrotransposon gag" evidence="2">
    <location>
        <begin position="14"/>
        <end position="104"/>
    </location>
</feature>
<dbReference type="GeneID" id="106766163"/>
<sequence length="562" mass="63462">MAVYSSDELVWCRVFSLSLKEEALDWFHSLQPGTIGNFAELRQLFTQQYAANKTPGMMYTALVRLRQGRDESLKSFMDRFSRTARQVRNADQRLIVSALTTALRPGPFCDYLHAEEPQSMDELQNRLASFIRIEEGRAHHRGRDDDESSVRTVRGGIEHPFGRRDRGAGLRGKDQNRMQRYIHHTPLNAPRTRVLEEALRADLIAVVQVPTPAGADESKHCRYHQNHGHTTEDCVTLKDKLEALVQAGHLQRFVQRRGSTGKIRPPSTQRNPQVRSQQRTHRSRSRSAERVVRGVINTISGGFAGGGSTSAARKRHLRNLHSASRSGSSRRSMPAITFTDEDFHAPDLEQDDPMVITAMIARYQVSKVLVDQGSSANILYWKTFKQMEISEDAIMPFNEQIVGFAGERVDTKGYVDLRTSLGTDKKAKEVKVRFLLVEADTSYNILLGRPCLNMFGAIVSTPHLTLKYPADDGQVCTVRADQKMARECYAAGLKIRPRPTNFRATQSEVAMMELDPRTHMDERVEPLGDMHPIVIGEREDQCTTIGRNLNTDQATLIEELLI</sequence>
<evidence type="ECO:0000259" key="2">
    <source>
        <dbReference type="Pfam" id="PF03732"/>
    </source>
</evidence>
<feature type="region of interest" description="Disordered" evidence="1">
    <location>
        <begin position="304"/>
        <end position="332"/>
    </location>
</feature>
<organism evidence="3 4">
    <name type="scientific">Vigna radiata var. radiata</name>
    <name type="common">Mung bean</name>
    <name type="synonym">Phaseolus aureus</name>
    <dbReference type="NCBI Taxonomy" id="3916"/>
    <lineage>
        <taxon>Eukaryota</taxon>
        <taxon>Viridiplantae</taxon>
        <taxon>Streptophyta</taxon>
        <taxon>Embryophyta</taxon>
        <taxon>Tracheophyta</taxon>
        <taxon>Spermatophyta</taxon>
        <taxon>Magnoliopsida</taxon>
        <taxon>eudicotyledons</taxon>
        <taxon>Gunneridae</taxon>
        <taxon>Pentapetalae</taxon>
        <taxon>rosids</taxon>
        <taxon>fabids</taxon>
        <taxon>Fabales</taxon>
        <taxon>Fabaceae</taxon>
        <taxon>Papilionoideae</taxon>
        <taxon>50 kb inversion clade</taxon>
        <taxon>NPAAA clade</taxon>
        <taxon>indigoferoid/millettioid clade</taxon>
        <taxon>Phaseoleae</taxon>
        <taxon>Vigna</taxon>
    </lineage>
</organism>
<evidence type="ECO:0000313" key="3">
    <source>
        <dbReference type="Proteomes" id="UP000087766"/>
    </source>
</evidence>
<dbReference type="InterPro" id="IPR021109">
    <property type="entry name" value="Peptidase_aspartic_dom_sf"/>
</dbReference>
<gene>
    <name evidence="4" type="primary">LOC106766163</name>
</gene>
<reference evidence="4" key="2">
    <citation type="submission" date="2025-08" db="UniProtKB">
        <authorList>
            <consortium name="RefSeq"/>
        </authorList>
    </citation>
    <scope>IDENTIFICATION</scope>
    <source>
        <tissue evidence="4">Leaf</tissue>
    </source>
</reference>
<dbReference type="PANTHER" id="PTHR33240">
    <property type="entry name" value="OS08G0508500 PROTEIN"/>
    <property type="match status" value="1"/>
</dbReference>
<dbReference type="PANTHER" id="PTHR33240:SF17">
    <property type="entry name" value="EUKARYOTIC PEPTIDE CHAIN RELEASE FACTOR GTP-BINDING SUBUNIT-LIKE"/>
    <property type="match status" value="1"/>
</dbReference>
<accession>A0A1S3UK40</accession>
<dbReference type="Proteomes" id="UP000087766">
    <property type="component" value="Chromosome 7"/>
</dbReference>
<keyword evidence="3" id="KW-1185">Reference proteome</keyword>
<dbReference type="OrthoDB" id="1751689at2759"/>
<dbReference type="AlphaFoldDB" id="A0A1S3UK40"/>
<dbReference type="Gene3D" id="2.40.70.10">
    <property type="entry name" value="Acid Proteases"/>
    <property type="match status" value="1"/>
</dbReference>
<dbReference type="KEGG" id="vra:106766163"/>
<dbReference type="CDD" id="cd00303">
    <property type="entry name" value="retropepsin_like"/>
    <property type="match status" value="1"/>
</dbReference>
<feature type="compositionally biased region" description="Low complexity" evidence="1">
    <location>
        <begin position="322"/>
        <end position="332"/>
    </location>
</feature>
<dbReference type="InterPro" id="IPR005162">
    <property type="entry name" value="Retrotrans_gag_dom"/>
</dbReference>
<feature type="region of interest" description="Disordered" evidence="1">
    <location>
        <begin position="253"/>
        <end position="289"/>
    </location>
</feature>
<dbReference type="Pfam" id="PF03732">
    <property type="entry name" value="Retrotrans_gag"/>
    <property type="match status" value="1"/>
</dbReference>
<evidence type="ECO:0000313" key="4">
    <source>
        <dbReference type="RefSeq" id="XP_014506402.1"/>
    </source>
</evidence>
<dbReference type="RefSeq" id="XP_014506402.1">
    <property type="nucleotide sequence ID" value="XM_014650916.1"/>
</dbReference>
<evidence type="ECO:0000256" key="1">
    <source>
        <dbReference type="SAM" id="MobiDB-lite"/>
    </source>
</evidence>